<evidence type="ECO:0000313" key="5">
    <source>
        <dbReference type="EMBL" id="VAW03099.1"/>
    </source>
</evidence>
<name>A0A3B0SRC9_9ZZZZ</name>
<evidence type="ECO:0000256" key="3">
    <source>
        <dbReference type="ARBA" id="ARBA00022679"/>
    </source>
</evidence>
<dbReference type="EMBL" id="UOEH01000383">
    <property type="protein sequence ID" value="VAW03099.1"/>
    <property type="molecule type" value="Genomic_DNA"/>
</dbReference>
<dbReference type="GO" id="GO:0032259">
    <property type="term" value="P:methylation"/>
    <property type="evidence" value="ECO:0007669"/>
    <property type="project" value="UniProtKB-KW"/>
</dbReference>
<keyword evidence="3 5" id="KW-0808">Transferase</keyword>
<dbReference type="InterPro" id="IPR003788">
    <property type="entry name" value="NDUFAF7"/>
</dbReference>
<evidence type="ECO:0000256" key="2">
    <source>
        <dbReference type="ARBA" id="ARBA00022603"/>
    </source>
</evidence>
<keyword evidence="2 5" id="KW-0489">Methyltransferase</keyword>
<dbReference type="Gene3D" id="3.40.50.12710">
    <property type="match status" value="1"/>
</dbReference>
<dbReference type="PANTHER" id="PTHR12049">
    <property type="entry name" value="PROTEIN ARGININE METHYLTRANSFERASE NDUFAF7, MITOCHONDRIAL"/>
    <property type="match status" value="1"/>
</dbReference>
<proteinExistence type="predicted"/>
<dbReference type="GO" id="GO:0035243">
    <property type="term" value="F:protein-arginine omega-N symmetric methyltransferase activity"/>
    <property type="evidence" value="ECO:0007669"/>
    <property type="project" value="TreeGrafter"/>
</dbReference>
<accession>A0A3B0SRC9</accession>
<evidence type="ECO:0000256" key="4">
    <source>
        <dbReference type="ARBA" id="ARBA00023128"/>
    </source>
</evidence>
<reference evidence="5" key="1">
    <citation type="submission" date="2018-06" db="EMBL/GenBank/DDBJ databases">
        <authorList>
            <person name="Zhirakovskaya E."/>
        </authorList>
    </citation>
    <scope>NUCLEOTIDE SEQUENCE</scope>
</reference>
<keyword evidence="4" id="KW-0496">Mitochondrion</keyword>
<sequence>ATLNLPATSASKEGDIAEISFAARDFIADLSDLLAKHGGQALIIDYGHMQSGMGETLQAVRAHKFWPPLASPGRADVTAHVDFEALGAAVIDHGAVAHGPVSQGEFLERLGLNIRVEMLCKGKTAERAKTIRAGAYRIASPDQMGEIFKVMCVCAPSLPAPSGFEDI</sequence>
<dbReference type="PANTHER" id="PTHR12049:SF7">
    <property type="entry name" value="PROTEIN ARGININE METHYLTRANSFERASE NDUFAF7, MITOCHONDRIAL"/>
    <property type="match status" value="1"/>
</dbReference>
<dbReference type="InterPro" id="IPR029063">
    <property type="entry name" value="SAM-dependent_MTases_sf"/>
</dbReference>
<protein>
    <submittedName>
        <fullName evidence="5">SAM-dependent methyltransferase, MidA</fullName>
    </submittedName>
</protein>
<dbReference type="GO" id="GO:0005739">
    <property type="term" value="C:mitochondrion"/>
    <property type="evidence" value="ECO:0007669"/>
    <property type="project" value="UniProtKB-SubCell"/>
</dbReference>
<organism evidence="5">
    <name type="scientific">hydrothermal vent metagenome</name>
    <dbReference type="NCBI Taxonomy" id="652676"/>
    <lineage>
        <taxon>unclassified sequences</taxon>
        <taxon>metagenomes</taxon>
        <taxon>ecological metagenomes</taxon>
    </lineage>
</organism>
<dbReference type="AlphaFoldDB" id="A0A3B0SRC9"/>
<dbReference type="SUPFAM" id="SSF53335">
    <property type="entry name" value="S-adenosyl-L-methionine-dependent methyltransferases"/>
    <property type="match status" value="1"/>
</dbReference>
<feature type="non-terminal residue" evidence="5">
    <location>
        <position position="1"/>
    </location>
</feature>
<comment type="subcellular location">
    <subcellularLocation>
        <location evidence="1">Mitochondrion</location>
    </subcellularLocation>
</comment>
<gene>
    <name evidence="5" type="ORF">MNBD_ALPHA05-779</name>
</gene>
<evidence type="ECO:0000256" key="1">
    <source>
        <dbReference type="ARBA" id="ARBA00004173"/>
    </source>
</evidence>
<dbReference type="Pfam" id="PF02636">
    <property type="entry name" value="Methyltransf_28"/>
    <property type="match status" value="1"/>
</dbReference>
<dbReference type="InterPro" id="IPR038375">
    <property type="entry name" value="NDUFAF7_sf"/>
</dbReference>